<sequence>MEFKTTLSKFSGKDASVYELHLPVPKPIAEQFIRGENRRIICEINQTTSIRSGLMPHKDYWYILLNQVVIKKLGLAIGNTVTVKLSPDDSTYGMDMPEELMILLDQDPEGNEYFHQLTPGKQRNLIYIVSKVKSPESRLNKALAIVHHLKERNGKLDFKLLNVVIKDYNQRGKLN</sequence>
<dbReference type="InterPro" id="IPR037079">
    <property type="entry name" value="AF2212/PG0164-like_sf"/>
</dbReference>
<dbReference type="Proteomes" id="UP001610063">
    <property type="component" value="Unassembled WGS sequence"/>
</dbReference>
<protein>
    <submittedName>
        <fullName evidence="1">YdeI/OmpD-associated family protein</fullName>
    </submittedName>
</protein>
<evidence type="ECO:0000313" key="2">
    <source>
        <dbReference type="Proteomes" id="UP001610063"/>
    </source>
</evidence>
<keyword evidence="2" id="KW-1185">Reference proteome</keyword>
<dbReference type="InterPro" id="IPR015018">
    <property type="entry name" value="DUF1905"/>
</dbReference>
<organism evidence="1 2">
    <name type="scientific">Marinoscillum luteum</name>
    <dbReference type="NCBI Taxonomy" id="861051"/>
    <lineage>
        <taxon>Bacteria</taxon>
        <taxon>Pseudomonadati</taxon>
        <taxon>Bacteroidota</taxon>
        <taxon>Cytophagia</taxon>
        <taxon>Cytophagales</taxon>
        <taxon>Reichenbachiellaceae</taxon>
        <taxon>Marinoscillum</taxon>
    </lineage>
</organism>
<accession>A0ABW7N3N1</accession>
<reference evidence="1 2" key="1">
    <citation type="journal article" date="2013" name="Int. J. Syst. Evol. Microbiol.">
        <title>Marinoscillum luteum sp. nov., isolated from marine sediment.</title>
        <authorList>
            <person name="Cha I.T."/>
            <person name="Park S.J."/>
            <person name="Kim S.J."/>
            <person name="Kim J.G."/>
            <person name="Jung M.Y."/>
            <person name="Shin K.S."/>
            <person name="Kwon K.K."/>
            <person name="Yang S.H."/>
            <person name="Seo Y.S."/>
            <person name="Rhee S.K."/>
        </authorList>
    </citation>
    <scope>NUCLEOTIDE SEQUENCE [LARGE SCALE GENOMIC DNA]</scope>
    <source>
        <strain evidence="1 2">KCTC 23939</strain>
    </source>
</reference>
<comment type="caution">
    <text evidence="1">The sequence shown here is derived from an EMBL/GenBank/DDBJ whole genome shotgun (WGS) entry which is preliminary data.</text>
</comment>
<evidence type="ECO:0000313" key="1">
    <source>
        <dbReference type="EMBL" id="MFH6982218.1"/>
    </source>
</evidence>
<dbReference type="Gene3D" id="2.40.30.100">
    <property type="entry name" value="AF2212/PG0164-like"/>
    <property type="match status" value="1"/>
</dbReference>
<dbReference type="RefSeq" id="WP_395415976.1">
    <property type="nucleotide sequence ID" value="NZ_JBIPKE010000010.1"/>
</dbReference>
<dbReference type="EMBL" id="JBIPKE010000010">
    <property type="protein sequence ID" value="MFH6982218.1"/>
    <property type="molecule type" value="Genomic_DNA"/>
</dbReference>
<dbReference type="Pfam" id="PF13376">
    <property type="entry name" value="OmdA"/>
    <property type="match status" value="1"/>
</dbReference>
<gene>
    <name evidence="1" type="ORF">ACHKAR_02155</name>
</gene>
<dbReference type="Pfam" id="PF08922">
    <property type="entry name" value="DUF1905"/>
    <property type="match status" value="1"/>
</dbReference>
<name>A0ABW7N3N1_9BACT</name>
<proteinExistence type="predicted"/>